<dbReference type="InterPro" id="IPR011009">
    <property type="entry name" value="Kinase-like_dom_sf"/>
</dbReference>
<dbReference type="Gene3D" id="1.10.510.10">
    <property type="entry name" value="Transferase(Phosphotransferase) domain 1"/>
    <property type="match status" value="1"/>
</dbReference>
<dbReference type="InterPro" id="IPR000719">
    <property type="entry name" value="Prot_kinase_dom"/>
</dbReference>
<evidence type="ECO:0000313" key="3">
    <source>
        <dbReference type="EMBL" id="KHN77648.1"/>
    </source>
</evidence>
<dbReference type="SUPFAM" id="SSF56112">
    <property type="entry name" value="Protein kinase-like (PK-like)"/>
    <property type="match status" value="1"/>
</dbReference>
<keyword evidence="1" id="KW-0547">Nucleotide-binding</keyword>
<dbReference type="InterPro" id="IPR050235">
    <property type="entry name" value="CK1_Ser-Thr_kinase"/>
</dbReference>
<feature type="binding site" evidence="1">
    <location>
        <position position="52"/>
    </location>
    <ligand>
        <name>ATP</name>
        <dbReference type="ChEBI" id="CHEBI:30616"/>
    </ligand>
</feature>
<organism evidence="3 4">
    <name type="scientific">Toxocara canis</name>
    <name type="common">Canine roundworm</name>
    <dbReference type="NCBI Taxonomy" id="6265"/>
    <lineage>
        <taxon>Eukaryota</taxon>
        <taxon>Metazoa</taxon>
        <taxon>Ecdysozoa</taxon>
        <taxon>Nematoda</taxon>
        <taxon>Chromadorea</taxon>
        <taxon>Rhabditida</taxon>
        <taxon>Spirurina</taxon>
        <taxon>Ascaridomorpha</taxon>
        <taxon>Ascaridoidea</taxon>
        <taxon>Toxocaridae</taxon>
        <taxon>Toxocara</taxon>
    </lineage>
</organism>
<comment type="caution">
    <text evidence="3">The sequence shown here is derived from an EMBL/GenBank/DDBJ whole genome shotgun (WGS) entry which is preliminary data.</text>
</comment>
<sequence>MAAERENDRLPQVGEIVRSESSREYKLSALLGEGGFGRVFCTAFGGMAVALKAEKYSNSALFNEIKVLKATTRAHCKHICKIFDYGCVKPVLVFVVMTLLGKDLYKLRNEQMERRFSLSTAIRVGIHACQAIQELHTCGFLSRDIKPSNYAVGLRNNDQHKTIFLFDFGLARRFVDHFGRHLRSRGEVGWRGTNRYGSLNAHLKQDLSRRDDLESWLYMLVEVTRGALPWRFVRERNAAEEAKKHARAEGRTEFLHNCPKEYDTILSMIDALEFEQNPNYNHICALLNEVCEQHHIMMNDRYDWEDESEADTAFKKADLNVRENIEVRNKENEKPLILPKEAVNA</sequence>
<dbReference type="OMA" id="HICELHD"/>
<dbReference type="Proteomes" id="UP000031036">
    <property type="component" value="Unassembled WGS sequence"/>
</dbReference>
<dbReference type="EMBL" id="JPKZ01002259">
    <property type="protein sequence ID" value="KHN77648.1"/>
    <property type="molecule type" value="Genomic_DNA"/>
</dbReference>
<dbReference type="GO" id="GO:0004672">
    <property type="term" value="F:protein kinase activity"/>
    <property type="evidence" value="ECO:0007669"/>
    <property type="project" value="InterPro"/>
</dbReference>
<name>A0A0B2V7Y7_TOXCA</name>
<dbReference type="OrthoDB" id="2687620at2759"/>
<keyword evidence="3" id="KW-0808">Transferase</keyword>
<evidence type="ECO:0000259" key="2">
    <source>
        <dbReference type="PROSITE" id="PS50011"/>
    </source>
</evidence>
<gene>
    <name evidence="3" type="ORF">Tcan_15139</name>
</gene>
<accession>A0A0B2V7Y7</accession>
<dbReference type="PANTHER" id="PTHR11909">
    <property type="entry name" value="CASEIN KINASE-RELATED"/>
    <property type="match status" value="1"/>
</dbReference>
<reference evidence="3 4" key="1">
    <citation type="submission" date="2014-11" db="EMBL/GenBank/DDBJ databases">
        <title>Genetic blueprint of the zoonotic pathogen Toxocara canis.</title>
        <authorList>
            <person name="Zhu X.-Q."/>
            <person name="Korhonen P.K."/>
            <person name="Cai H."/>
            <person name="Young N.D."/>
            <person name="Nejsum P."/>
            <person name="von Samson-Himmelstjerna G."/>
            <person name="Boag P.R."/>
            <person name="Tan P."/>
            <person name="Li Q."/>
            <person name="Min J."/>
            <person name="Yang Y."/>
            <person name="Wang X."/>
            <person name="Fang X."/>
            <person name="Hall R.S."/>
            <person name="Hofmann A."/>
            <person name="Sternberg P.W."/>
            <person name="Jex A.R."/>
            <person name="Gasser R.B."/>
        </authorList>
    </citation>
    <scope>NUCLEOTIDE SEQUENCE [LARGE SCALE GENOMIC DNA]</scope>
    <source>
        <strain evidence="3">PN_DK_2014</strain>
    </source>
</reference>
<keyword evidence="3" id="KW-0418">Kinase</keyword>
<dbReference type="AlphaFoldDB" id="A0A0B2V7Y7"/>
<dbReference type="GO" id="GO:0005524">
    <property type="term" value="F:ATP binding"/>
    <property type="evidence" value="ECO:0007669"/>
    <property type="project" value="UniProtKB-UniRule"/>
</dbReference>
<dbReference type="InterPro" id="IPR017441">
    <property type="entry name" value="Protein_kinase_ATP_BS"/>
</dbReference>
<dbReference type="PROSITE" id="PS50011">
    <property type="entry name" value="PROTEIN_KINASE_DOM"/>
    <property type="match status" value="1"/>
</dbReference>
<protein>
    <submittedName>
        <fullName evidence="3">Putative serine/threonine-protein kinase</fullName>
    </submittedName>
</protein>
<keyword evidence="1" id="KW-0067">ATP-binding</keyword>
<dbReference type="Pfam" id="PF00069">
    <property type="entry name" value="Pkinase"/>
    <property type="match status" value="1"/>
</dbReference>
<dbReference type="SMART" id="SM00220">
    <property type="entry name" value="S_TKc"/>
    <property type="match status" value="1"/>
</dbReference>
<evidence type="ECO:0000313" key="4">
    <source>
        <dbReference type="Proteomes" id="UP000031036"/>
    </source>
</evidence>
<dbReference type="PROSITE" id="PS00107">
    <property type="entry name" value="PROTEIN_KINASE_ATP"/>
    <property type="match status" value="1"/>
</dbReference>
<proteinExistence type="predicted"/>
<keyword evidence="4" id="KW-1185">Reference proteome</keyword>
<evidence type="ECO:0000256" key="1">
    <source>
        <dbReference type="PROSITE-ProRule" id="PRU10141"/>
    </source>
</evidence>
<feature type="domain" description="Protein kinase" evidence="2">
    <location>
        <begin position="25"/>
        <end position="298"/>
    </location>
</feature>
<dbReference type="STRING" id="6265.A0A0B2V7Y7"/>